<dbReference type="EMBL" id="JAYWVC010000365">
    <property type="protein sequence ID" value="MED7828360.1"/>
    <property type="molecule type" value="Genomic_DNA"/>
</dbReference>
<name>A0ABU7FW66_9ACTN</name>
<evidence type="ECO:0000313" key="3">
    <source>
        <dbReference type="Proteomes" id="UP001333996"/>
    </source>
</evidence>
<proteinExistence type="predicted"/>
<organism evidence="2 3">
    <name type="scientific">Streptomyces chiangmaiensis</name>
    <dbReference type="NCBI Taxonomy" id="766497"/>
    <lineage>
        <taxon>Bacteria</taxon>
        <taxon>Bacillati</taxon>
        <taxon>Actinomycetota</taxon>
        <taxon>Actinomycetes</taxon>
        <taxon>Kitasatosporales</taxon>
        <taxon>Streptomycetaceae</taxon>
        <taxon>Streptomyces</taxon>
    </lineage>
</organism>
<dbReference type="Proteomes" id="UP001333996">
    <property type="component" value="Unassembled WGS sequence"/>
</dbReference>
<dbReference type="RefSeq" id="WP_329512705.1">
    <property type="nucleotide sequence ID" value="NZ_JAYWVC010000365.1"/>
</dbReference>
<sequence length="270" mass="29207">HRHRHRHRHGHRLTLTLTLTHVTFGAGVLGPRPVLTPHTAPRQENTMNHRKPRNRRVTRTAVGLGVAATATVAVTTATTPAGASSFGGAAIAVDMAHSRADRTRVNQFDESFTIHEYGPSVAVAAYNRAVAESVGCSLDDPCRSIALSYQVVTTAGRNARLINATNLSRAVNQHCPACQTFSAAYQFVVATPRAFSLGRSARSELDALQGQVEALRTSRLPIGEITRRADDLARRIKAVLDTEMARAPRATGGDPLADFAPHVTMHRHVR</sequence>
<accession>A0ABU7FW66</accession>
<feature type="non-terminal residue" evidence="2">
    <location>
        <position position="1"/>
    </location>
</feature>
<comment type="caution">
    <text evidence="2">The sequence shown here is derived from an EMBL/GenBank/DDBJ whole genome shotgun (WGS) entry which is preliminary data.</text>
</comment>
<reference evidence="2" key="1">
    <citation type="submission" date="2024-01" db="EMBL/GenBank/DDBJ databases">
        <title>First draft genome sequence data of TA4-1, the type strain of Gram-positive actinobacterium Streptomyces chiangmaiensis.</title>
        <authorList>
            <person name="Yasawong M."/>
            <person name="Nantapong N."/>
        </authorList>
    </citation>
    <scope>NUCLEOTIDE SEQUENCE</scope>
    <source>
        <strain evidence="2">TA4-1</strain>
    </source>
</reference>
<feature type="region of interest" description="Disordered" evidence="1">
    <location>
        <begin position="30"/>
        <end position="53"/>
    </location>
</feature>
<gene>
    <name evidence="2" type="ORF">VXC91_42495</name>
</gene>
<evidence type="ECO:0000313" key="2">
    <source>
        <dbReference type="EMBL" id="MED7828360.1"/>
    </source>
</evidence>
<evidence type="ECO:0000256" key="1">
    <source>
        <dbReference type="SAM" id="MobiDB-lite"/>
    </source>
</evidence>
<keyword evidence="3" id="KW-1185">Reference proteome</keyword>
<protein>
    <submittedName>
        <fullName evidence="2">Uncharacterized protein</fullName>
    </submittedName>
</protein>